<accession>A0ABS0SW87</accession>
<comment type="caution">
    <text evidence="2">The sequence shown here is derived from an EMBL/GenBank/DDBJ whole genome shotgun (WGS) entry which is preliminary data.</text>
</comment>
<dbReference type="RefSeq" id="WP_198575608.1">
    <property type="nucleotide sequence ID" value="NZ_JADWOX010000004.1"/>
</dbReference>
<protein>
    <submittedName>
        <fullName evidence="2">Uncharacterized protein</fullName>
    </submittedName>
</protein>
<proteinExistence type="predicted"/>
<gene>
    <name evidence="2" type="ORF">I4Q42_08355</name>
</gene>
<evidence type="ECO:0000313" key="2">
    <source>
        <dbReference type="EMBL" id="MBI1683676.1"/>
    </source>
</evidence>
<evidence type="ECO:0000256" key="1">
    <source>
        <dbReference type="SAM" id="MobiDB-lite"/>
    </source>
</evidence>
<feature type="region of interest" description="Disordered" evidence="1">
    <location>
        <begin position="19"/>
        <end position="41"/>
    </location>
</feature>
<evidence type="ECO:0000313" key="3">
    <source>
        <dbReference type="Proteomes" id="UP000639859"/>
    </source>
</evidence>
<name>A0ABS0SW87_9CAUL</name>
<organism evidence="2 3">
    <name type="scientific">Caulobacter hibisci</name>
    <dbReference type="NCBI Taxonomy" id="2035993"/>
    <lineage>
        <taxon>Bacteria</taxon>
        <taxon>Pseudomonadati</taxon>
        <taxon>Pseudomonadota</taxon>
        <taxon>Alphaproteobacteria</taxon>
        <taxon>Caulobacterales</taxon>
        <taxon>Caulobacteraceae</taxon>
        <taxon>Caulobacter</taxon>
    </lineage>
</organism>
<reference evidence="2 3" key="1">
    <citation type="submission" date="2020-11" db="EMBL/GenBank/DDBJ databases">
        <title>genome sequence of strain KACC 18849.</title>
        <authorList>
            <person name="Gao J."/>
            <person name="Zhang X."/>
        </authorList>
    </citation>
    <scope>NUCLEOTIDE SEQUENCE [LARGE SCALE GENOMIC DNA]</scope>
    <source>
        <strain evidence="2 3">KACC 18849</strain>
    </source>
</reference>
<keyword evidence="3" id="KW-1185">Reference proteome</keyword>
<dbReference type="EMBL" id="JADWOX010000004">
    <property type="protein sequence ID" value="MBI1683676.1"/>
    <property type="molecule type" value="Genomic_DNA"/>
</dbReference>
<dbReference type="Proteomes" id="UP000639859">
    <property type="component" value="Unassembled WGS sequence"/>
</dbReference>
<sequence length="41" mass="4446">MNVTKMNHAMLSFALMGGMLVGPRSGTSKPPQRPSKTSDRK</sequence>